<dbReference type="EMBL" id="JAAGBB010000022">
    <property type="protein sequence ID" value="MBR0666344.1"/>
    <property type="molecule type" value="Genomic_DNA"/>
</dbReference>
<sequence length="259" mass="28038">MTESGATERVSGIPLAWRRQPGQGPGVVFLGGFRSDMTGTKAEALAGFCAARGTPFLRLDYSGHGASGGRFEDGSIGDWAEDAGFLIERLTDGPQILVGSSMGGWIALLLARRLPERLRALVGIAPAPDFTRALMWPEFSEAERAALLRDGMILRPSEYGDPYPITRRLIEEGDRHLLLDAGIAIAAPVRILQGMQDPDVPWRHALRLVDAIAGEDVRLTLIKDGDHRLSRPQDITLLERCVAALLGEDGGQTLPPTRV</sequence>
<gene>
    <name evidence="3" type="ORF">GXW71_18430</name>
</gene>
<dbReference type="Gene3D" id="3.40.50.1820">
    <property type="entry name" value="alpha/beta hydrolase"/>
    <property type="match status" value="1"/>
</dbReference>
<dbReference type="PANTHER" id="PTHR16138:SF7">
    <property type="entry name" value="PALMITOYL-PROTEIN THIOESTERASE ABHD10, MITOCHONDRIAL"/>
    <property type="match status" value="1"/>
</dbReference>
<keyword evidence="1 3" id="KW-0378">Hydrolase</keyword>
<keyword evidence="4" id="KW-1185">Reference proteome</keyword>
<dbReference type="Pfam" id="PF12146">
    <property type="entry name" value="Hydrolase_4"/>
    <property type="match status" value="1"/>
</dbReference>
<comment type="caution">
    <text evidence="3">The sequence shown here is derived from an EMBL/GenBank/DDBJ whole genome shotgun (WGS) entry which is preliminary data.</text>
</comment>
<evidence type="ECO:0000313" key="3">
    <source>
        <dbReference type="EMBL" id="MBR0666344.1"/>
    </source>
</evidence>
<dbReference type="InterPro" id="IPR052382">
    <property type="entry name" value="ABHD10_acyl-thioesterase"/>
</dbReference>
<evidence type="ECO:0000256" key="1">
    <source>
        <dbReference type="ARBA" id="ARBA00022801"/>
    </source>
</evidence>
<dbReference type="Proteomes" id="UP001196870">
    <property type="component" value="Unassembled WGS sequence"/>
</dbReference>
<dbReference type="GO" id="GO:0016787">
    <property type="term" value="F:hydrolase activity"/>
    <property type="evidence" value="ECO:0007669"/>
    <property type="project" value="UniProtKB-KW"/>
</dbReference>
<name>A0ABS5F1B7_9PROT</name>
<proteinExistence type="predicted"/>
<dbReference type="InterPro" id="IPR022742">
    <property type="entry name" value="Hydrolase_4"/>
</dbReference>
<feature type="domain" description="Serine aminopeptidase S33" evidence="2">
    <location>
        <begin position="41"/>
        <end position="133"/>
    </location>
</feature>
<dbReference type="SUPFAM" id="SSF53474">
    <property type="entry name" value="alpha/beta-Hydrolases"/>
    <property type="match status" value="1"/>
</dbReference>
<evidence type="ECO:0000259" key="2">
    <source>
        <dbReference type="Pfam" id="PF12146"/>
    </source>
</evidence>
<dbReference type="RefSeq" id="WP_211854017.1">
    <property type="nucleotide sequence ID" value="NZ_JAAGBB010000022.1"/>
</dbReference>
<evidence type="ECO:0000313" key="4">
    <source>
        <dbReference type="Proteomes" id="UP001196870"/>
    </source>
</evidence>
<accession>A0ABS5F1B7</accession>
<dbReference type="InterPro" id="IPR029058">
    <property type="entry name" value="AB_hydrolase_fold"/>
</dbReference>
<reference evidence="4" key="1">
    <citation type="journal article" date="2021" name="Syst. Appl. Microbiol.">
        <title>Roseomonas hellenica sp. nov., isolated from roots of wild-growing Alkanna tinctoria.</title>
        <authorList>
            <person name="Rat A."/>
            <person name="Naranjo H.D."/>
            <person name="Lebbe L."/>
            <person name="Cnockaert M."/>
            <person name="Krigas N."/>
            <person name="Grigoriadou K."/>
            <person name="Maloupa E."/>
            <person name="Willems A."/>
        </authorList>
    </citation>
    <scope>NUCLEOTIDE SEQUENCE [LARGE SCALE GENOMIC DNA]</scope>
    <source>
        <strain evidence="4">LMG 31523</strain>
    </source>
</reference>
<dbReference type="PANTHER" id="PTHR16138">
    <property type="entry name" value="MYCOPHENOLIC ACID ACYL-GLUCURONIDE ESTERASE, MITOCHONDRIAL"/>
    <property type="match status" value="1"/>
</dbReference>
<organism evidence="3 4">
    <name type="scientific">Plastoroseomonas hellenica</name>
    <dbReference type="NCBI Taxonomy" id="2687306"/>
    <lineage>
        <taxon>Bacteria</taxon>
        <taxon>Pseudomonadati</taxon>
        <taxon>Pseudomonadota</taxon>
        <taxon>Alphaproteobacteria</taxon>
        <taxon>Acetobacterales</taxon>
        <taxon>Acetobacteraceae</taxon>
        <taxon>Plastoroseomonas</taxon>
    </lineage>
</organism>
<protein>
    <submittedName>
        <fullName evidence="3">Alpha/beta hydrolase</fullName>
    </submittedName>
</protein>